<keyword evidence="1" id="KW-0812">Transmembrane</keyword>
<evidence type="ECO:0000313" key="2">
    <source>
        <dbReference type="EMBL" id="KTF28720.1"/>
    </source>
</evidence>
<comment type="caution">
    <text evidence="2">The sequence shown here is derived from an EMBL/GenBank/DDBJ whole genome shotgun (WGS) entry which is preliminary data.</text>
</comment>
<sequence length="139" mass="15746">MFSSVTHHPFGSAFSVHPSLKDLKKNLIGSVPLLGIYIGVNRIARVASVSEEYIKKIEWGISRCQIESASYYRYKHYFRGVLEILGLGSVLTILELVTTVLYHMLLGLFNFLGICHLMIPHLPSKINLWCLRPLICSLE</sequence>
<protein>
    <submittedName>
        <fullName evidence="2">Uncharacterized protein</fullName>
    </submittedName>
</protein>
<dbReference type="AlphaFoldDB" id="A0AA40U5C3"/>
<evidence type="ECO:0000313" key="3">
    <source>
        <dbReference type="Proteomes" id="UP000054301"/>
    </source>
</evidence>
<proteinExistence type="predicted"/>
<dbReference type="Proteomes" id="UP000054301">
    <property type="component" value="Unassembled WGS sequence"/>
</dbReference>
<reference evidence="2 3" key="1">
    <citation type="submission" date="2015-06" db="EMBL/GenBank/DDBJ databases">
        <title>More than comparative genomics: Whole genome sequencing reveals elusive C. pecorum plasmid and re-evaluates genetic differences and phylogenetic relationships between C. pecorum from pig, cattle, sheep and koala hosts.</title>
        <authorList>
            <person name="Jelocnik M."/>
            <person name="Bachmann N.L."/>
            <person name="Kaltenboeck B."/>
            <person name="Waugh C."/>
            <person name="Woolford L."/>
            <person name="Speight N."/>
            <person name="Gillett A."/>
            <person name="Higgins D."/>
            <person name="Flanagan C."/>
            <person name="Myers G."/>
            <person name="Timms P."/>
            <person name="Polkinghorne A."/>
        </authorList>
    </citation>
    <scope>NUCLEOTIDE SEQUENCE [LARGE SCALE GENOMIC DNA]</scope>
    <source>
        <strain evidence="2 3">L1</strain>
    </source>
</reference>
<gene>
    <name evidence="2" type="ORF">cpL1_0755</name>
</gene>
<dbReference type="EMBL" id="LFRH01000003">
    <property type="protein sequence ID" value="KTF28720.1"/>
    <property type="molecule type" value="Genomic_DNA"/>
</dbReference>
<dbReference type="RefSeq" id="WP_058787616.1">
    <property type="nucleotide sequence ID" value="NZ_LFRH01000003.1"/>
</dbReference>
<name>A0AA40U5C3_9CHLA</name>
<evidence type="ECO:0000256" key="1">
    <source>
        <dbReference type="SAM" id="Phobius"/>
    </source>
</evidence>
<accession>A0AA40U5C3</accession>
<keyword evidence="1" id="KW-1133">Transmembrane helix</keyword>
<keyword evidence="1" id="KW-0472">Membrane</keyword>
<feature type="transmembrane region" description="Helical" evidence="1">
    <location>
        <begin position="77"/>
        <end position="94"/>
    </location>
</feature>
<organism evidence="2 3">
    <name type="scientific">Chlamydia pecorum</name>
    <dbReference type="NCBI Taxonomy" id="85991"/>
    <lineage>
        <taxon>Bacteria</taxon>
        <taxon>Pseudomonadati</taxon>
        <taxon>Chlamydiota</taxon>
        <taxon>Chlamydiia</taxon>
        <taxon>Chlamydiales</taxon>
        <taxon>Chlamydiaceae</taxon>
        <taxon>Chlamydia/Chlamydophila group</taxon>
        <taxon>Chlamydia</taxon>
    </lineage>
</organism>